<feature type="transmembrane region" description="Helical" evidence="1">
    <location>
        <begin position="20"/>
        <end position="42"/>
    </location>
</feature>
<comment type="caution">
    <text evidence="3">The sequence shown here is derived from an EMBL/GenBank/DDBJ whole genome shotgun (WGS) entry which is preliminary data.</text>
</comment>
<keyword evidence="4" id="KW-1185">Reference proteome</keyword>
<proteinExistence type="predicted"/>
<dbReference type="InterPro" id="IPR025178">
    <property type="entry name" value="Lnb_N"/>
</dbReference>
<dbReference type="EMBL" id="PGGM01000005">
    <property type="protein sequence ID" value="PSH63946.1"/>
    <property type="molecule type" value="Genomic_DNA"/>
</dbReference>
<protein>
    <recommendedName>
        <fullName evidence="2">Lnb N-terminal periplasmic domain-containing protein</fullName>
    </recommendedName>
</protein>
<dbReference type="Proteomes" id="UP000241764">
    <property type="component" value="Unassembled WGS sequence"/>
</dbReference>
<accession>A0A2P7BBV9</accession>
<evidence type="ECO:0000256" key="1">
    <source>
        <dbReference type="SAM" id="Phobius"/>
    </source>
</evidence>
<feature type="transmembrane region" description="Helical" evidence="1">
    <location>
        <begin position="77"/>
        <end position="93"/>
    </location>
</feature>
<keyword evidence="1" id="KW-1133">Transmembrane helix</keyword>
<dbReference type="Pfam" id="PF13387">
    <property type="entry name" value="Lnb_N"/>
    <property type="match status" value="1"/>
</dbReference>
<dbReference type="OrthoDB" id="274718at2"/>
<feature type="domain" description="Lnb N-terminal periplasmic" evidence="2">
    <location>
        <begin position="137"/>
        <end position="292"/>
    </location>
</feature>
<evidence type="ECO:0000313" key="4">
    <source>
        <dbReference type="Proteomes" id="UP000241764"/>
    </source>
</evidence>
<reference evidence="4" key="1">
    <citation type="submission" date="2017-11" db="EMBL/GenBank/DDBJ databases">
        <authorList>
            <person name="Kuznetsova I."/>
            <person name="Sazanova A."/>
            <person name="Chirak E."/>
            <person name="Safronova V."/>
            <person name="Willems A."/>
        </authorList>
    </citation>
    <scope>NUCLEOTIDE SEQUENCE [LARGE SCALE GENOMIC DNA]</scope>
    <source>
        <strain evidence="4">CCBAU 03422</strain>
    </source>
</reference>
<keyword evidence="1" id="KW-0812">Transmembrane</keyword>
<dbReference type="AlphaFoldDB" id="A0A2P7BBV9"/>
<feature type="transmembrane region" description="Helical" evidence="1">
    <location>
        <begin position="48"/>
        <end position="70"/>
    </location>
</feature>
<sequence>MRRFHPSNRGPQQLFILRFLGLILLVLLTLFGFLWGGFALWYQLPFGVAGNIGCLILWAAAGFAVLWLEFKGRPRRALIVLIPLMIGLGYWWSTITPSLNRIWAEDVAQTVTGTLNGNYVTLSNVRNFEWRTPADFTPRWEVRTYDLQDLASVDVFLSYWSNPAIAHTLVSFGFNNGDHVVFSAEIRKERHEQFSEIGGFFKEFELAMIAADERDIVRLRTNIRKEDVYRYRINLKPETRQALFLSYLNNANQLATTAKFYNTITANCTSVIFDMVRAITPDIPLDYRIVLSGYLPGYLYDLGAIDRQRPLVEVIKSALINQRALDADNDPDFSAKIRVEN</sequence>
<evidence type="ECO:0000313" key="3">
    <source>
        <dbReference type="EMBL" id="PSH63946.1"/>
    </source>
</evidence>
<organism evidence="3 4">
    <name type="scientific">Phyllobacterium sophorae</name>
    <dbReference type="NCBI Taxonomy" id="1520277"/>
    <lineage>
        <taxon>Bacteria</taxon>
        <taxon>Pseudomonadati</taxon>
        <taxon>Pseudomonadota</taxon>
        <taxon>Alphaproteobacteria</taxon>
        <taxon>Hyphomicrobiales</taxon>
        <taxon>Phyllobacteriaceae</taxon>
        <taxon>Phyllobacterium</taxon>
    </lineage>
</organism>
<name>A0A2P7BBV9_9HYPH</name>
<keyword evidence="1" id="KW-0472">Membrane</keyword>
<gene>
    <name evidence="3" type="ORF">CU103_12885</name>
</gene>
<evidence type="ECO:0000259" key="2">
    <source>
        <dbReference type="Pfam" id="PF13387"/>
    </source>
</evidence>